<dbReference type="InterPro" id="IPR001647">
    <property type="entry name" value="HTH_TetR"/>
</dbReference>
<evidence type="ECO:0000256" key="3">
    <source>
        <dbReference type="ARBA" id="ARBA00023163"/>
    </source>
</evidence>
<name>A0ABS4VWC6_9PSEU</name>
<sequence>MVDDVKGGHATAAPQARTRRTRAAVVAAARQLFLERGYAATTIEAISEASDTPQPTVYRLFSSKLGILRAVLEVSIAGDDRAVAMLDRPQVRALVDDPDPRDTLNGFAALVAGLMARTASVHRVLEEAARSDRGAAAALAEIAEQRHDGQQRITGALARTGALRDGLSEADAGDIVHALASPEVYRLLVTDRAWSGERYERWLSSILIEQLLPATDDG</sequence>
<dbReference type="InterPro" id="IPR050109">
    <property type="entry name" value="HTH-type_TetR-like_transc_reg"/>
</dbReference>
<evidence type="ECO:0000256" key="4">
    <source>
        <dbReference type="PROSITE-ProRule" id="PRU00335"/>
    </source>
</evidence>
<keyword evidence="3" id="KW-0804">Transcription</keyword>
<feature type="DNA-binding region" description="H-T-H motif" evidence="4">
    <location>
        <begin position="42"/>
        <end position="61"/>
    </location>
</feature>
<evidence type="ECO:0000256" key="1">
    <source>
        <dbReference type="ARBA" id="ARBA00023015"/>
    </source>
</evidence>
<gene>
    <name evidence="6" type="ORF">JOF36_003926</name>
</gene>
<proteinExistence type="predicted"/>
<keyword evidence="1" id="KW-0805">Transcription regulation</keyword>
<dbReference type="PROSITE" id="PS50977">
    <property type="entry name" value="HTH_TETR_2"/>
    <property type="match status" value="1"/>
</dbReference>
<keyword evidence="7" id="KW-1185">Reference proteome</keyword>
<dbReference type="PANTHER" id="PTHR30055:SF234">
    <property type="entry name" value="HTH-TYPE TRANSCRIPTIONAL REGULATOR BETI"/>
    <property type="match status" value="1"/>
</dbReference>
<accession>A0ABS4VWC6</accession>
<keyword evidence="2 4" id="KW-0238">DNA-binding</keyword>
<dbReference type="RefSeq" id="WP_210028713.1">
    <property type="nucleotide sequence ID" value="NZ_JAGINU010000001.1"/>
</dbReference>
<dbReference type="EMBL" id="JAGINU010000001">
    <property type="protein sequence ID" value="MBP2368230.1"/>
    <property type="molecule type" value="Genomic_DNA"/>
</dbReference>
<evidence type="ECO:0000313" key="6">
    <source>
        <dbReference type="EMBL" id="MBP2368230.1"/>
    </source>
</evidence>
<dbReference type="Gene3D" id="1.10.357.10">
    <property type="entry name" value="Tetracycline Repressor, domain 2"/>
    <property type="match status" value="1"/>
</dbReference>
<organism evidence="6 7">
    <name type="scientific">Pseudonocardia parietis</name>
    <dbReference type="NCBI Taxonomy" id="570936"/>
    <lineage>
        <taxon>Bacteria</taxon>
        <taxon>Bacillati</taxon>
        <taxon>Actinomycetota</taxon>
        <taxon>Actinomycetes</taxon>
        <taxon>Pseudonocardiales</taxon>
        <taxon>Pseudonocardiaceae</taxon>
        <taxon>Pseudonocardia</taxon>
    </lineage>
</organism>
<dbReference type="SUPFAM" id="SSF46689">
    <property type="entry name" value="Homeodomain-like"/>
    <property type="match status" value="1"/>
</dbReference>
<evidence type="ECO:0000259" key="5">
    <source>
        <dbReference type="PROSITE" id="PS50977"/>
    </source>
</evidence>
<protein>
    <submittedName>
        <fullName evidence="6">AcrR family transcriptional regulator</fullName>
    </submittedName>
</protein>
<dbReference type="InterPro" id="IPR009057">
    <property type="entry name" value="Homeodomain-like_sf"/>
</dbReference>
<feature type="domain" description="HTH tetR-type" evidence="5">
    <location>
        <begin position="19"/>
        <end position="79"/>
    </location>
</feature>
<dbReference type="PANTHER" id="PTHR30055">
    <property type="entry name" value="HTH-TYPE TRANSCRIPTIONAL REGULATOR RUTR"/>
    <property type="match status" value="1"/>
</dbReference>
<evidence type="ECO:0000256" key="2">
    <source>
        <dbReference type="ARBA" id="ARBA00023125"/>
    </source>
</evidence>
<reference evidence="6 7" key="1">
    <citation type="submission" date="2021-03" db="EMBL/GenBank/DDBJ databases">
        <title>Sequencing the genomes of 1000 actinobacteria strains.</title>
        <authorList>
            <person name="Klenk H.-P."/>
        </authorList>
    </citation>
    <scope>NUCLEOTIDE SEQUENCE [LARGE SCALE GENOMIC DNA]</scope>
    <source>
        <strain evidence="6 7">DSM 45256</strain>
    </source>
</reference>
<evidence type="ECO:0000313" key="7">
    <source>
        <dbReference type="Proteomes" id="UP001519295"/>
    </source>
</evidence>
<dbReference type="Proteomes" id="UP001519295">
    <property type="component" value="Unassembled WGS sequence"/>
</dbReference>
<dbReference type="Pfam" id="PF00440">
    <property type="entry name" value="TetR_N"/>
    <property type="match status" value="1"/>
</dbReference>
<comment type="caution">
    <text evidence="6">The sequence shown here is derived from an EMBL/GenBank/DDBJ whole genome shotgun (WGS) entry which is preliminary data.</text>
</comment>
<dbReference type="PRINTS" id="PR00455">
    <property type="entry name" value="HTHTETR"/>
</dbReference>